<keyword evidence="1" id="KW-0472">Membrane</keyword>
<name>A0A075B3B5_ROZAC</name>
<proteinExistence type="predicted"/>
<feature type="transmembrane region" description="Helical" evidence="1">
    <location>
        <begin position="5"/>
        <end position="28"/>
    </location>
</feature>
<keyword evidence="3" id="KW-1185">Reference proteome</keyword>
<dbReference type="Proteomes" id="UP000030755">
    <property type="component" value="Unassembled WGS sequence"/>
</dbReference>
<reference evidence="2 3" key="1">
    <citation type="journal article" date="2013" name="Curr. Biol.">
        <title>Shared signatures of parasitism and phylogenomics unite Cryptomycota and microsporidia.</title>
        <authorList>
            <person name="James T.Y."/>
            <person name="Pelin A."/>
            <person name="Bonen L."/>
            <person name="Ahrendt S."/>
            <person name="Sain D."/>
            <person name="Corradi N."/>
            <person name="Stajich J.E."/>
        </authorList>
    </citation>
    <scope>NUCLEOTIDE SEQUENCE [LARGE SCALE GENOMIC DNA]</scope>
    <source>
        <strain evidence="2 3">CSF55</strain>
    </source>
</reference>
<evidence type="ECO:0000313" key="3">
    <source>
        <dbReference type="Proteomes" id="UP000030755"/>
    </source>
</evidence>
<dbReference type="HOGENOM" id="CLU_2110362_0_0_1"/>
<accession>A0A075B3B5</accession>
<evidence type="ECO:0000256" key="1">
    <source>
        <dbReference type="SAM" id="Phobius"/>
    </source>
</evidence>
<keyword evidence="1" id="KW-1133">Transmembrane helix</keyword>
<protein>
    <submittedName>
        <fullName evidence="2">Uncharacterized protein</fullName>
    </submittedName>
</protein>
<gene>
    <name evidence="2" type="ORF">O9G_000699</name>
</gene>
<sequence length="115" mass="13297">MKKRYLFPVVCVSVCLLACFMLITILNINLEPIFSHLVDGGEDEASVIRELDRVGFRMRIQVVMPVLAVLCLLVMMIYLYVETERVRRNVERQTLSKYVAMDVLKKSVGKEKDEN</sequence>
<feature type="transmembrane region" description="Helical" evidence="1">
    <location>
        <begin position="62"/>
        <end position="81"/>
    </location>
</feature>
<dbReference type="EMBL" id="KE560848">
    <property type="protein sequence ID" value="EPZ35303.1"/>
    <property type="molecule type" value="Genomic_DNA"/>
</dbReference>
<keyword evidence="1" id="KW-0812">Transmembrane</keyword>
<organism evidence="2 3">
    <name type="scientific">Rozella allomycis (strain CSF55)</name>
    <dbReference type="NCBI Taxonomy" id="988480"/>
    <lineage>
        <taxon>Eukaryota</taxon>
        <taxon>Fungi</taxon>
        <taxon>Fungi incertae sedis</taxon>
        <taxon>Cryptomycota</taxon>
        <taxon>Cryptomycota incertae sedis</taxon>
        <taxon>Rozella</taxon>
    </lineage>
</organism>
<dbReference type="AlphaFoldDB" id="A0A075B3B5"/>
<evidence type="ECO:0000313" key="2">
    <source>
        <dbReference type="EMBL" id="EPZ35303.1"/>
    </source>
</evidence>